<name>X0TUD7_9ZZZZ</name>
<sequence>DPASADGPDAATMVPCYDVGVECIKRYTDKGPLDLADEIEDEYISRGRKGMAIVDVLSGPGTADSLKRKHVPCQAYKGSEKTDWKDATGYLEFVRTRVAALWKLRDGLNPERGINMILPRNEALVKQLICLEWWENTSTGKICITTKDDWKVLLGGKSPDEADGVAMAWWFDGKKVHVPAFRMMGG</sequence>
<organism evidence="1">
    <name type="scientific">marine sediment metagenome</name>
    <dbReference type="NCBI Taxonomy" id="412755"/>
    <lineage>
        <taxon>unclassified sequences</taxon>
        <taxon>metagenomes</taxon>
        <taxon>ecological metagenomes</taxon>
    </lineage>
</organism>
<evidence type="ECO:0000313" key="1">
    <source>
        <dbReference type="EMBL" id="GAF97193.1"/>
    </source>
</evidence>
<dbReference type="AlphaFoldDB" id="X0TUD7"/>
<evidence type="ECO:0008006" key="2">
    <source>
        <dbReference type="Google" id="ProtNLM"/>
    </source>
</evidence>
<comment type="caution">
    <text evidence="1">The sequence shown here is derived from an EMBL/GenBank/DDBJ whole genome shotgun (WGS) entry which is preliminary data.</text>
</comment>
<feature type="non-terminal residue" evidence="1">
    <location>
        <position position="1"/>
    </location>
</feature>
<reference evidence="1" key="1">
    <citation type="journal article" date="2014" name="Front. Microbiol.">
        <title>High frequency of phylogenetically diverse reductive dehalogenase-homologous genes in deep subseafloor sedimentary metagenomes.</title>
        <authorList>
            <person name="Kawai M."/>
            <person name="Futagami T."/>
            <person name="Toyoda A."/>
            <person name="Takaki Y."/>
            <person name="Nishi S."/>
            <person name="Hori S."/>
            <person name="Arai W."/>
            <person name="Tsubouchi T."/>
            <person name="Morono Y."/>
            <person name="Uchiyama I."/>
            <person name="Ito T."/>
            <person name="Fujiyama A."/>
            <person name="Inagaki F."/>
            <person name="Takami H."/>
        </authorList>
    </citation>
    <scope>NUCLEOTIDE SEQUENCE</scope>
    <source>
        <strain evidence="1">Expedition CK06-06</strain>
    </source>
</reference>
<accession>X0TUD7</accession>
<protein>
    <recommendedName>
        <fullName evidence="2">Terminase large subunit gp17-like C-terminal domain-containing protein</fullName>
    </recommendedName>
</protein>
<gene>
    <name evidence="1" type="ORF">S01H1_24640</name>
</gene>
<dbReference type="Gene3D" id="3.30.420.240">
    <property type="match status" value="1"/>
</dbReference>
<dbReference type="EMBL" id="BARS01014823">
    <property type="protein sequence ID" value="GAF97193.1"/>
    <property type="molecule type" value="Genomic_DNA"/>
</dbReference>
<proteinExistence type="predicted"/>